<dbReference type="PANTHER" id="PTHR45586">
    <property type="entry name" value="TPR REPEAT-CONTAINING PROTEIN PA4667"/>
    <property type="match status" value="1"/>
</dbReference>
<evidence type="ECO:0000313" key="5">
    <source>
        <dbReference type="Proteomes" id="UP000255207"/>
    </source>
</evidence>
<sequence length="606" mass="64160">MSHRTAAGSHLNPSPSFPAVTVADQVATAQGFVAAGRFDEAEALLTDLLQRHPNHADGLNALGGAALARKDLQRAHAVLAAAATAFPDHFGLVNNLGIAHQMAGRLDDAILCFERAAALAPELDAPLQALATARFLSKDFAGAGEAAARILARTPDAADAIGLLGLLALANSDGEEAERLLRRALVLKPGDAASLRALSLCCFERGGFEEALSLAERARLVAPLDVDVLEHLARCQAGIGDYRQAAATCRKLLAFAPNHLGIRETLARILILTGETDAGIAEMSRVVKANPGSAESLLVLAATLRFAGRAEQALPFLTHALKVDPGNANALRLESEIALALGRFPPRAVAEQPVSPRVFVPPMLMASEFVLFARFLPRLAREGRPVELIADERFLPLAGHLSAPIARAAPAPDELAIALPALMRCFDLDAATIGAGVPYMQPDPALDRRWRQAFEEYPRPWIGVIWEGQAAGLSMAQLRAAMPASGTAISLMTGQSRHDLAAWPEAIDAGRHMDDFGQMIAAIANLDIVVGPDVLALHLAGALGRAGLVAVPTGYPWYWAARAGRSLWYPSVDVLAQARPGDWSGVIAGLRERLSRGSEAESKLTN</sequence>
<proteinExistence type="predicted"/>
<evidence type="ECO:0000256" key="2">
    <source>
        <dbReference type="ARBA" id="ARBA00022803"/>
    </source>
</evidence>
<reference evidence="5" key="1">
    <citation type="submission" date="2018-07" db="EMBL/GenBank/DDBJ databases">
        <authorList>
            <person name="Safronova V.I."/>
            <person name="Chirak E.R."/>
            <person name="Sazanova A.L."/>
        </authorList>
    </citation>
    <scope>NUCLEOTIDE SEQUENCE [LARGE SCALE GENOMIC DNA]</scope>
    <source>
        <strain evidence="5">RCAM04685</strain>
    </source>
</reference>
<dbReference type="AlphaFoldDB" id="A0A370L7N8"/>
<keyword evidence="1" id="KW-0677">Repeat</keyword>
<dbReference type="Pfam" id="PF07719">
    <property type="entry name" value="TPR_2"/>
    <property type="match status" value="1"/>
</dbReference>
<organism evidence="4 5">
    <name type="scientific">Bosea caraganae</name>
    <dbReference type="NCBI Taxonomy" id="2763117"/>
    <lineage>
        <taxon>Bacteria</taxon>
        <taxon>Pseudomonadati</taxon>
        <taxon>Pseudomonadota</taxon>
        <taxon>Alphaproteobacteria</taxon>
        <taxon>Hyphomicrobiales</taxon>
        <taxon>Boseaceae</taxon>
        <taxon>Bosea</taxon>
    </lineage>
</organism>
<keyword evidence="2 3" id="KW-0802">TPR repeat</keyword>
<dbReference type="InterPro" id="IPR013105">
    <property type="entry name" value="TPR_2"/>
</dbReference>
<dbReference type="InterPro" id="IPR019734">
    <property type="entry name" value="TPR_rpt"/>
</dbReference>
<evidence type="ECO:0000256" key="1">
    <source>
        <dbReference type="ARBA" id="ARBA00022737"/>
    </source>
</evidence>
<accession>A0A370L7N8</accession>
<dbReference type="PROSITE" id="PS50005">
    <property type="entry name" value="TPR"/>
    <property type="match status" value="3"/>
</dbReference>
<dbReference type="Pfam" id="PF13432">
    <property type="entry name" value="TPR_16"/>
    <property type="match status" value="2"/>
</dbReference>
<feature type="repeat" description="TPR" evidence="3">
    <location>
        <begin position="158"/>
        <end position="191"/>
    </location>
</feature>
<evidence type="ECO:0000256" key="3">
    <source>
        <dbReference type="PROSITE-ProRule" id="PRU00339"/>
    </source>
</evidence>
<protein>
    <submittedName>
        <fullName evidence="4">Tetratricopeptide repeat protein</fullName>
    </submittedName>
</protein>
<gene>
    <name evidence="4" type="ORF">DWE98_10110</name>
</gene>
<dbReference type="InterPro" id="IPR011990">
    <property type="entry name" value="TPR-like_helical_dom_sf"/>
</dbReference>
<dbReference type="PANTHER" id="PTHR45586:SF1">
    <property type="entry name" value="LIPOPOLYSACCHARIDE ASSEMBLY PROTEIN B"/>
    <property type="match status" value="1"/>
</dbReference>
<dbReference type="EMBL" id="QQTP01000004">
    <property type="protein sequence ID" value="RDJ26180.1"/>
    <property type="molecule type" value="Genomic_DNA"/>
</dbReference>
<dbReference type="SUPFAM" id="SSF48452">
    <property type="entry name" value="TPR-like"/>
    <property type="match status" value="2"/>
</dbReference>
<keyword evidence="5" id="KW-1185">Reference proteome</keyword>
<feature type="repeat" description="TPR" evidence="3">
    <location>
        <begin position="294"/>
        <end position="327"/>
    </location>
</feature>
<dbReference type="Proteomes" id="UP000255207">
    <property type="component" value="Unassembled WGS sequence"/>
</dbReference>
<evidence type="ECO:0000313" key="4">
    <source>
        <dbReference type="EMBL" id="RDJ26180.1"/>
    </source>
</evidence>
<dbReference type="SUPFAM" id="SSF53756">
    <property type="entry name" value="UDP-Glycosyltransferase/glycogen phosphorylase"/>
    <property type="match status" value="1"/>
</dbReference>
<name>A0A370L7N8_9HYPH</name>
<feature type="repeat" description="TPR" evidence="3">
    <location>
        <begin position="90"/>
        <end position="123"/>
    </location>
</feature>
<comment type="caution">
    <text evidence="4">The sequence shown here is derived from an EMBL/GenBank/DDBJ whole genome shotgun (WGS) entry which is preliminary data.</text>
</comment>
<dbReference type="Pfam" id="PF14559">
    <property type="entry name" value="TPR_19"/>
    <property type="match status" value="1"/>
</dbReference>
<dbReference type="Gene3D" id="1.25.40.10">
    <property type="entry name" value="Tetratricopeptide repeat domain"/>
    <property type="match status" value="1"/>
</dbReference>
<dbReference type="SMART" id="SM00028">
    <property type="entry name" value="TPR"/>
    <property type="match status" value="7"/>
</dbReference>
<dbReference type="InterPro" id="IPR051012">
    <property type="entry name" value="CellSynth/LPSAsmb/PSIAsmb"/>
</dbReference>
<dbReference type="OrthoDB" id="6193797at2"/>